<evidence type="ECO:0000313" key="1">
    <source>
        <dbReference type="EMBL" id="KAC9664005.1"/>
    </source>
</evidence>
<keyword evidence="2" id="KW-1185">Reference proteome</keyword>
<dbReference type="OrthoDB" id="407275at2759"/>
<comment type="caution">
    <text evidence="1">The sequence shown here is derived from an EMBL/GenBank/DDBJ whole genome shotgun (WGS) entry which is preliminary data.</text>
</comment>
<dbReference type="Gene3D" id="3.30.465.10">
    <property type="match status" value="1"/>
</dbReference>
<dbReference type="AlphaFoldDB" id="A0A5N6L9A3"/>
<dbReference type="EMBL" id="SZYD01002344">
    <property type="protein sequence ID" value="KAC9664005.1"/>
    <property type="molecule type" value="Genomic_DNA"/>
</dbReference>
<organism evidence="1 2">
    <name type="scientific">Mikania micrantha</name>
    <name type="common">bitter vine</name>
    <dbReference type="NCBI Taxonomy" id="192012"/>
    <lineage>
        <taxon>Eukaryota</taxon>
        <taxon>Viridiplantae</taxon>
        <taxon>Streptophyta</taxon>
        <taxon>Embryophyta</taxon>
        <taxon>Tracheophyta</taxon>
        <taxon>Spermatophyta</taxon>
        <taxon>Magnoliopsida</taxon>
        <taxon>eudicotyledons</taxon>
        <taxon>Gunneridae</taxon>
        <taxon>Pentapetalae</taxon>
        <taxon>asterids</taxon>
        <taxon>campanulids</taxon>
        <taxon>Asterales</taxon>
        <taxon>Asteraceae</taxon>
        <taxon>Asteroideae</taxon>
        <taxon>Heliantheae alliance</taxon>
        <taxon>Eupatorieae</taxon>
        <taxon>Mikania</taxon>
    </lineage>
</organism>
<dbReference type="InterPro" id="IPR016169">
    <property type="entry name" value="FAD-bd_PCMH_sub2"/>
</dbReference>
<sequence>MMFENDMTEKIMTYTFGGKMNEYSDTTIPYPHRVGVLYQMLKVVDFTNQTSDTTPGSLRRIEWLRSFDKVLEPYVSKNPREAYLNYNDLDLGVGSDIMQKQVFGVRGIRKAYRFSQRLYRTYEIL</sequence>
<dbReference type="PANTHER" id="PTHR32448">
    <property type="entry name" value="OS08G0158400 PROTEIN"/>
    <property type="match status" value="1"/>
</dbReference>
<evidence type="ECO:0000313" key="2">
    <source>
        <dbReference type="Proteomes" id="UP000326396"/>
    </source>
</evidence>
<dbReference type="Proteomes" id="UP000326396">
    <property type="component" value="Unassembled WGS sequence"/>
</dbReference>
<gene>
    <name evidence="1" type="ORF">E3N88_45429</name>
</gene>
<proteinExistence type="predicted"/>
<dbReference type="Gene3D" id="3.40.462.20">
    <property type="match status" value="1"/>
</dbReference>
<evidence type="ECO:0008006" key="3">
    <source>
        <dbReference type="Google" id="ProtNLM"/>
    </source>
</evidence>
<protein>
    <recommendedName>
        <fullName evidence="3">Berberine/berberine-like domain-containing protein</fullName>
    </recommendedName>
</protein>
<name>A0A5N6L9A3_9ASTR</name>
<reference evidence="1 2" key="1">
    <citation type="submission" date="2019-05" db="EMBL/GenBank/DDBJ databases">
        <title>Mikania micrantha, genome provides insights into the molecular mechanism of rapid growth.</title>
        <authorList>
            <person name="Liu B."/>
        </authorList>
    </citation>
    <scope>NUCLEOTIDE SEQUENCE [LARGE SCALE GENOMIC DNA]</scope>
    <source>
        <strain evidence="1">NLD-2019</strain>
        <tissue evidence="1">Leaf</tissue>
    </source>
</reference>
<accession>A0A5N6L9A3</accession>